<name>A0A7C8IGJ2_9PLEO</name>
<protein>
    <submittedName>
        <fullName evidence="3">Uncharacterized protein</fullName>
    </submittedName>
</protein>
<sequence length="229" mass="25153">MQFAIFLSLLPFGFSAPNPSASAPTIFPLLRPTPNAPVPSSLPSSLKARSAPRPGDMPPLEVPAPTWTAAASTPLMTTSMKATIQNSCGYELWVASVQKENGPMTEIHRISPGQTYQETLRPIIDETSCKWNTGTTQEVWYDISLIDCVDKNNVENLTMCAGHESGLQAAVGTQDDGSRTCRTFTCAPGEFCQYDAYLYEENLNRPWSPNIKCPAEKGVIFEFCRNLRP</sequence>
<dbReference type="EMBL" id="JAADJZ010000007">
    <property type="protein sequence ID" value="KAF2873670.1"/>
    <property type="molecule type" value="Genomic_DNA"/>
</dbReference>
<evidence type="ECO:0000256" key="2">
    <source>
        <dbReference type="SAM" id="SignalP"/>
    </source>
</evidence>
<dbReference type="Proteomes" id="UP000481861">
    <property type="component" value="Unassembled WGS sequence"/>
</dbReference>
<evidence type="ECO:0000313" key="4">
    <source>
        <dbReference type="Proteomes" id="UP000481861"/>
    </source>
</evidence>
<proteinExistence type="predicted"/>
<keyword evidence="2" id="KW-0732">Signal</keyword>
<feature type="region of interest" description="Disordered" evidence="1">
    <location>
        <begin position="38"/>
        <end position="64"/>
    </location>
</feature>
<organism evidence="3 4">
    <name type="scientific">Massariosphaeria phaeospora</name>
    <dbReference type="NCBI Taxonomy" id="100035"/>
    <lineage>
        <taxon>Eukaryota</taxon>
        <taxon>Fungi</taxon>
        <taxon>Dikarya</taxon>
        <taxon>Ascomycota</taxon>
        <taxon>Pezizomycotina</taxon>
        <taxon>Dothideomycetes</taxon>
        <taxon>Pleosporomycetidae</taxon>
        <taxon>Pleosporales</taxon>
        <taxon>Pleosporales incertae sedis</taxon>
        <taxon>Massariosphaeria</taxon>
    </lineage>
</organism>
<keyword evidence="4" id="KW-1185">Reference proteome</keyword>
<comment type="caution">
    <text evidence="3">The sequence shown here is derived from an EMBL/GenBank/DDBJ whole genome shotgun (WGS) entry which is preliminary data.</text>
</comment>
<evidence type="ECO:0000313" key="3">
    <source>
        <dbReference type="EMBL" id="KAF2873670.1"/>
    </source>
</evidence>
<dbReference type="AlphaFoldDB" id="A0A7C8IGJ2"/>
<gene>
    <name evidence="3" type="ORF">BDV95DRAFT_605152</name>
</gene>
<feature type="signal peptide" evidence="2">
    <location>
        <begin position="1"/>
        <end position="15"/>
    </location>
</feature>
<feature type="chain" id="PRO_5028942441" evidence="2">
    <location>
        <begin position="16"/>
        <end position="229"/>
    </location>
</feature>
<dbReference type="OrthoDB" id="5144514at2759"/>
<dbReference type="SUPFAM" id="SSF49870">
    <property type="entry name" value="Osmotin, thaumatin-like protein"/>
    <property type="match status" value="1"/>
</dbReference>
<reference evidence="3 4" key="1">
    <citation type="submission" date="2020-01" db="EMBL/GenBank/DDBJ databases">
        <authorList>
            <consortium name="DOE Joint Genome Institute"/>
            <person name="Haridas S."/>
            <person name="Albert R."/>
            <person name="Binder M."/>
            <person name="Bloem J."/>
            <person name="Labutti K."/>
            <person name="Salamov A."/>
            <person name="Andreopoulos B."/>
            <person name="Baker S.E."/>
            <person name="Barry K."/>
            <person name="Bills G."/>
            <person name="Bluhm B.H."/>
            <person name="Cannon C."/>
            <person name="Castanera R."/>
            <person name="Culley D.E."/>
            <person name="Daum C."/>
            <person name="Ezra D."/>
            <person name="Gonzalez J.B."/>
            <person name="Henrissat B."/>
            <person name="Kuo A."/>
            <person name="Liang C."/>
            <person name="Lipzen A."/>
            <person name="Lutzoni F."/>
            <person name="Magnuson J."/>
            <person name="Mondo S."/>
            <person name="Nolan M."/>
            <person name="Ohm R."/>
            <person name="Pangilinan J."/>
            <person name="Park H.-J.H."/>
            <person name="Ramirez L."/>
            <person name="Alfaro M."/>
            <person name="Sun H."/>
            <person name="Tritt A."/>
            <person name="Yoshinaga Y."/>
            <person name="Zwiers L.-H.L."/>
            <person name="Turgeon B.G."/>
            <person name="Goodwin S.B."/>
            <person name="Spatafora J.W."/>
            <person name="Crous P.W."/>
            <person name="Grigoriev I.V."/>
        </authorList>
    </citation>
    <scope>NUCLEOTIDE SEQUENCE [LARGE SCALE GENOMIC DNA]</scope>
    <source>
        <strain evidence="3 4">CBS 611.86</strain>
    </source>
</reference>
<evidence type="ECO:0000256" key="1">
    <source>
        <dbReference type="SAM" id="MobiDB-lite"/>
    </source>
</evidence>
<dbReference type="InterPro" id="IPR037176">
    <property type="entry name" value="Osmotin/thaumatin-like_sf"/>
</dbReference>
<accession>A0A7C8IGJ2</accession>